<protein>
    <submittedName>
        <fullName evidence="2">Uncharacterized protein</fullName>
    </submittedName>
</protein>
<organism evidence="2 3">
    <name type="scientific">Peredibacter starrii</name>
    <dbReference type="NCBI Taxonomy" id="28202"/>
    <lineage>
        <taxon>Bacteria</taxon>
        <taxon>Pseudomonadati</taxon>
        <taxon>Bdellovibrionota</taxon>
        <taxon>Bacteriovoracia</taxon>
        <taxon>Bacteriovoracales</taxon>
        <taxon>Bacteriovoracaceae</taxon>
        <taxon>Peredibacter</taxon>
    </lineage>
</organism>
<accession>A0AAX4HUC9</accession>
<feature type="compositionally biased region" description="Polar residues" evidence="1">
    <location>
        <begin position="11"/>
        <end position="28"/>
    </location>
</feature>
<dbReference type="EMBL" id="CP139487">
    <property type="protein sequence ID" value="WPU66979.1"/>
    <property type="molecule type" value="Genomic_DNA"/>
</dbReference>
<evidence type="ECO:0000256" key="1">
    <source>
        <dbReference type="SAM" id="MobiDB-lite"/>
    </source>
</evidence>
<name>A0AAX4HUC9_9BACT</name>
<dbReference type="KEGG" id="psti:SOO65_09470"/>
<proteinExistence type="predicted"/>
<dbReference type="Proteomes" id="UP001324634">
    <property type="component" value="Chromosome"/>
</dbReference>
<gene>
    <name evidence="2" type="ORF">SOO65_09470</name>
</gene>
<dbReference type="AlphaFoldDB" id="A0AAX4HUC9"/>
<sequence length="75" mass="8432">MSTVWAMGSPNPANTSAMGGSAATLNQVTPEEEEQPLTEEEELKLQEIEEQKQSPDEQLQQEEIEQNRYDVVPDQ</sequence>
<evidence type="ECO:0000313" key="2">
    <source>
        <dbReference type="EMBL" id="WPU66979.1"/>
    </source>
</evidence>
<reference evidence="2 3" key="1">
    <citation type="submission" date="2023-11" db="EMBL/GenBank/DDBJ databases">
        <title>Peredibacter starrii A3.12.</title>
        <authorList>
            <person name="Mitchell R.J."/>
        </authorList>
    </citation>
    <scope>NUCLEOTIDE SEQUENCE [LARGE SCALE GENOMIC DNA]</scope>
    <source>
        <strain evidence="2 3">A3.12</strain>
    </source>
</reference>
<feature type="region of interest" description="Disordered" evidence="1">
    <location>
        <begin position="1"/>
        <end position="75"/>
    </location>
</feature>
<keyword evidence="3" id="KW-1185">Reference proteome</keyword>
<feature type="compositionally biased region" description="Basic and acidic residues" evidence="1">
    <location>
        <begin position="43"/>
        <end position="55"/>
    </location>
</feature>
<dbReference type="RefSeq" id="WP_321399719.1">
    <property type="nucleotide sequence ID" value="NZ_CP139487.1"/>
</dbReference>
<feature type="compositionally biased region" description="Acidic residues" evidence="1">
    <location>
        <begin position="30"/>
        <end position="42"/>
    </location>
</feature>
<evidence type="ECO:0000313" key="3">
    <source>
        <dbReference type="Proteomes" id="UP001324634"/>
    </source>
</evidence>